<comment type="caution">
    <text evidence="3">The sequence shown here is derived from an EMBL/GenBank/DDBJ whole genome shotgun (WGS) entry which is preliminary data.</text>
</comment>
<proteinExistence type="predicted"/>
<evidence type="ECO:0000313" key="3">
    <source>
        <dbReference type="EMBL" id="KGN93329.1"/>
    </source>
</evidence>
<name>A0ABR4XNF6_9PORP</name>
<feature type="domain" description="Putative auto-transporter adhesin head GIN" evidence="2">
    <location>
        <begin position="43"/>
        <end position="237"/>
    </location>
</feature>
<dbReference type="RefSeq" id="WP_036788732.1">
    <property type="nucleotide sequence ID" value="NZ_JQZV01000003.1"/>
</dbReference>
<reference evidence="3 4" key="1">
    <citation type="submission" date="2014-08" db="EMBL/GenBank/DDBJ databases">
        <title>Porphyromonas canoris strain:OH2762 Genome sequencing.</title>
        <authorList>
            <person name="Wallis C."/>
            <person name="Deusch O."/>
            <person name="O'Flynn C."/>
            <person name="Davis I."/>
            <person name="Jospin G."/>
            <person name="Darling A.E."/>
            <person name="Coil D.A."/>
            <person name="Alexiev A."/>
            <person name="Horsfall A."/>
            <person name="Kirkwood N."/>
            <person name="Harris S."/>
            <person name="Eisen J.A."/>
        </authorList>
    </citation>
    <scope>NUCLEOTIDE SEQUENCE [LARGE SCALE GENOMIC DNA]</scope>
    <source>
        <strain evidence="4">COT-108 OH2762</strain>
    </source>
</reference>
<keyword evidence="1" id="KW-0732">Signal</keyword>
<sequence length="263" mass="28517">MNSKSFFSFVVILATLLAGFAYAQDFNKNENRQYDLPESPKFVEAERVVKINVKQSNRNYLELISDSKYAKGTEIQVDNGKVKVVGPKKIPFTKNSRIEFILHVTDLSVLRGFSLQGASTILVNSSQSTNIDKLAIELSGASSFGCSADIRELDVELSGASTARISGNFDKVDCELSGASNIDMSGHTRLLDLEISGASSANLKKLLTKVGKVEVSGASSATTNVNTELYYGVYGSSLLTNASEKVPEIRRGETSGFSKFNQK</sequence>
<dbReference type="Gene3D" id="2.160.20.120">
    <property type="match status" value="1"/>
</dbReference>
<accession>A0ABR4XNF6</accession>
<evidence type="ECO:0000259" key="2">
    <source>
        <dbReference type="Pfam" id="PF10988"/>
    </source>
</evidence>
<dbReference type="Proteomes" id="UP000030101">
    <property type="component" value="Unassembled WGS sequence"/>
</dbReference>
<dbReference type="InterPro" id="IPR021255">
    <property type="entry name" value="DUF2807"/>
</dbReference>
<evidence type="ECO:0000256" key="1">
    <source>
        <dbReference type="SAM" id="SignalP"/>
    </source>
</evidence>
<organism evidence="3 4">
    <name type="scientific">Porphyromonas canoris</name>
    <dbReference type="NCBI Taxonomy" id="36875"/>
    <lineage>
        <taxon>Bacteria</taxon>
        <taxon>Pseudomonadati</taxon>
        <taxon>Bacteroidota</taxon>
        <taxon>Bacteroidia</taxon>
        <taxon>Bacteroidales</taxon>
        <taxon>Porphyromonadaceae</taxon>
        <taxon>Porphyromonas</taxon>
    </lineage>
</organism>
<dbReference type="Pfam" id="PF10988">
    <property type="entry name" value="DUF2807"/>
    <property type="match status" value="1"/>
</dbReference>
<keyword evidence="4" id="KW-1185">Reference proteome</keyword>
<evidence type="ECO:0000313" key="4">
    <source>
        <dbReference type="Proteomes" id="UP000030101"/>
    </source>
</evidence>
<feature type="chain" id="PRO_5045916907" description="Putative auto-transporter adhesin head GIN domain-containing protein" evidence="1">
    <location>
        <begin position="24"/>
        <end position="263"/>
    </location>
</feature>
<feature type="signal peptide" evidence="1">
    <location>
        <begin position="1"/>
        <end position="23"/>
    </location>
</feature>
<gene>
    <name evidence="3" type="ORF">HQ43_01405</name>
</gene>
<dbReference type="EMBL" id="JQZV01000003">
    <property type="protein sequence ID" value="KGN93329.1"/>
    <property type="molecule type" value="Genomic_DNA"/>
</dbReference>
<protein>
    <recommendedName>
        <fullName evidence="2">Putative auto-transporter adhesin head GIN domain-containing protein</fullName>
    </recommendedName>
</protein>